<gene>
    <name evidence="9" type="ORF">SAMN05444401_2402</name>
</gene>
<evidence type="ECO:0000313" key="9">
    <source>
        <dbReference type="EMBL" id="SHJ18119.1"/>
    </source>
</evidence>
<feature type="transmembrane region" description="Helical" evidence="7">
    <location>
        <begin position="978"/>
        <end position="997"/>
    </location>
</feature>
<dbReference type="RefSeq" id="WP_073006809.1">
    <property type="nucleotide sequence ID" value="NZ_FQZO01000003.1"/>
</dbReference>
<reference evidence="9 10" key="1">
    <citation type="submission" date="2016-11" db="EMBL/GenBank/DDBJ databases">
        <authorList>
            <person name="Jaros S."/>
            <person name="Januszkiewicz K."/>
            <person name="Wedrychowicz H."/>
        </authorList>
    </citation>
    <scope>NUCLEOTIDE SEQUENCE [LARGE SCALE GENOMIC DNA]</scope>
    <source>
        <strain evidence="9 10">DSM 21864</strain>
    </source>
</reference>
<protein>
    <submittedName>
        <fullName evidence="9">Putative ABC transport system permease protein</fullName>
    </submittedName>
</protein>
<evidence type="ECO:0000259" key="8">
    <source>
        <dbReference type="Pfam" id="PF02687"/>
    </source>
</evidence>
<dbReference type="STRING" id="1121298.SAMN05444401_2402"/>
<feature type="transmembrane region" description="Helical" evidence="7">
    <location>
        <begin position="675"/>
        <end position="696"/>
    </location>
</feature>
<feature type="domain" description="ABC3 transporter permease C-terminal" evidence="8">
    <location>
        <begin position="981"/>
        <end position="1093"/>
    </location>
</feature>
<feature type="transmembrane region" description="Helical" evidence="7">
    <location>
        <begin position="20"/>
        <end position="37"/>
    </location>
</feature>
<accession>A0A1M6H7J7</accession>
<evidence type="ECO:0000256" key="4">
    <source>
        <dbReference type="ARBA" id="ARBA00022989"/>
    </source>
</evidence>
<evidence type="ECO:0000256" key="7">
    <source>
        <dbReference type="SAM" id="Phobius"/>
    </source>
</evidence>
<evidence type="ECO:0000256" key="2">
    <source>
        <dbReference type="ARBA" id="ARBA00022475"/>
    </source>
</evidence>
<keyword evidence="4 7" id="KW-1133">Transmembrane helix</keyword>
<organism evidence="9 10">
    <name type="scientific">Clostridium amylolyticum</name>
    <dbReference type="NCBI Taxonomy" id="1121298"/>
    <lineage>
        <taxon>Bacteria</taxon>
        <taxon>Bacillati</taxon>
        <taxon>Bacillota</taxon>
        <taxon>Clostridia</taxon>
        <taxon>Eubacteriales</taxon>
        <taxon>Clostridiaceae</taxon>
        <taxon>Clostridium</taxon>
    </lineage>
</organism>
<feature type="coiled-coil region" evidence="6">
    <location>
        <begin position="441"/>
        <end position="532"/>
    </location>
</feature>
<evidence type="ECO:0000256" key="6">
    <source>
        <dbReference type="SAM" id="Coils"/>
    </source>
</evidence>
<feature type="domain" description="ABC3 transporter permease C-terminal" evidence="8">
    <location>
        <begin position="582"/>
        <end position="693"/>
    </location>
</feature>
<comment type="subcellular location">
    <subcellularLocation>
        <location evidence="1">Cell membrane</location>
        <topology evidence="1">Multi-pass membrane protein</topology>
    </subcellularLocation>
</comment>
<dbReference type="Pfam" id="PF02687">
    <property type="entry name" value="FtsX"/>
    <property type="match status" value="2"/>
</dbReference>
<dbReference type="PANTHER" id="PTHR30287:SF1">
    <property type="entry name" value="INNER MEMBRANE PROTEIN"/>
    <property type="match status" value="1"/>
</dbReference>
<evidence type="ECO:0000256" key="5">
    <source>
        <dbReference type="ARBA" id="ARBA00023136"/>
    </source>
</evidence>
<feature type="coiled-coil region" evidence="6">
    <location>
        <begin position="253"/>
        <end position="312"/>
    </location>
</feature>
<evidence type="ECO:0000313" key="10">
    <source>
        <dbReference type="Proteomes" id="UP000184080"/>
    </source>
</evidence>
<keyword evidence="2" id="KW-1003">Cell membrane</keyword>
<dbReference type="OrthoDB" id="5137249at2"/>
<feature type="transmembrane region" description="Helical" evidence="7">
    <location>
        <begin position="748"/>
        <end position="768"/>
    </location>
</feature>
<name>A0A1M6H7J7_9CLOT</name>
<feature type="transmembrane region" description="Helical" evidence="7">
    <location>
        <begin position="624"/>
        <end position="647"/>
    </location>
</feature>
<dbReference type="InterPro" id="IPR003838">
    <property type="entry name" value="ABC3_permease_C"/>
</dbReference>
<feature type="transmembrane region" description="Helical" evidence="7">
    <location>
        <begin position="1071"/>
        <end position="1091"/>
    </location>
</feature>
<keyword evidence="3 7" id="KW-0812">Transmembrane</keyword>
<keyword evidence="5 7" id="KW-0472">Membrane</keyword>
<keyword evidence="6" id="KW-0175">Coiled coil</keyword>
<sequence length="1107" mass="124655">MSKSFLKNLFRDIKKTFSRFLSIVIIIAVGVSFYAGVRATSPDMKMSADSYFKDNNLMDFKLISSLGLTKDDISEIKKQKGIGEVQGSYSLDAVIEKDKKSLVVNVNSLLEDNGINKITMVRGSAPKNEDEIVVEEHFFVEHKLNLNDNLVLKSGKETPIEDNLTRSEFKIVGTAISPLYVSRQRQLSSLGSGTVRGFVYVLPSVFKSEVYTEIYAKAHSIASNDSLLNHEEYTSDMKAIENNFKDLGTVRSAARYDEVLKSGNDKIKEAEDKLISAKKEAEDKFAYGYKKLDSARDKINKGKEELKANEALFNKKIQEGIKQIEEGKKQIQAGEVEIANKLKDIEKGKLEIAEDRKKLADNEQQLKAGKEQAAYGISNALGERIKELEANLKDPAYLQQYNMLKPIYEEVKGKDFDSIYTILQEKGLLDITKPAVDMEALKKSQEEIAAGKQQLDNNEKLLFQGESKIKAGKEELEANNKKIAASEAQLNKEKQQGVEKLNKAKKDLEEGEAQLNENTKTLKEEEEKANGKFIDGEREIQENKDKLKDIKEPEWYVLGRSANVGYETYRQDSDRIDKIGRVFPLIFFLVAALVSLTTMTRMVQENRIEIGTFKALGYSRISIVAHYLIYSLSASLVGSLIGLSFGFRLFPPLIMKAYSSLYTIPNQLSPFNVKLSMQAALLAIVFTTVAAVAATLDELREVPASLMRPKPPKSGKKILLERVTFIWKRLGFTSKVTARNIFRYKQRLFMTVIGIAACTGLMITGFGLKEGIIGSTKNQFNKIYKYDMITTLPKNLNEEEKNELKDKISKDSNINSILFTYSKNATLTKKDGGQEDVYVVIPEEKEEFNKYININMKDKPLKLEEGTIITEKLSKLINKKAGDTLDITLNGKVIQAKIIGIAEHYIGHYVYISPDYYEKITGEKPSYNGFYGLLQSTSEEAQNNTSKDLRNISKIQSVSFKNNVKIDMDSSMESVNSVVIVLIVSAGVLAFVVIYNLTNININERKRELATIKLLGFYDNELAAYIYRENIILTIIGSLTGIVAGIVLNYLVLTTTETNVIMFLKNISPIYFLYSVILTMIFSVIVNLVMYKRFDKIDMIESLKSAE</sequence>
<dbReference type="PANTHER" id="PTHR30287">
    <property type="entry name" value="MEMBRANE COMPONENT OF PREDICTED ABC SUPERFAMILY METABOLITE UPTAKE TRANSPORTER"/>
    <property type="match status" value="1"/>
</dbReference>
<dbReference type="Proteomes" id="UP000184080">
    <property type="component" value="Unassembled WGS sequence"/>
</dbReference>
<dbReference type="EMBL" id="FQZO01000003">
    <property type="protein sequence ID" value="SHJ18119.1"/>
    <property type="molecule type" value="Genomic_DNA"/>
</dbReference>
<dbReference type="AlphaFoldDB" id="A0A1M6H7J7"/>
<dbReference type="InterPro" id="IPR038766">
    <property type="entry name" value="Membrane_comp_ABC_pdt"/>
</dbReference>
<feature type="transmembrane region" description="Helical" evidence="7">
    <location>
        <begin position="582"/>
        <end position="603"/>
    </location>
</feature>
<proteinExistence type="predicted"/>
<evidence type="ECO:0000256" key="3">
    <source>
        <dbReference type="ARBA" id="ARBA00022692"/>
    </source>
</evidence>
<dbReference type="GO" id="GO:0005886">
    <property type="term" value="C:plasma membrane"/>
    <property type="evidence" value="ECO:0007669"/>
    <property type="project" value="UniProtKB-SubCell"/>
</dbReference>
<keyword evidence="10" id="KW-1185">Reference proteome</keyword>
<feature type="transmembrane region" description="Helical" evidence="7">
    <location>
        <begin position="1031"/>
        <end position="1051"/>
    </location>
</feature>
<evidence type="ECO:0000256" key="1">
    <source>
        <dbReference type="ARBA" id="ARBA00004651"/>
    </source>
</evidence>